<dbReference type="Pfam" id="PF00258">
    <property type="entry name" value="Flavodoxin_1"/>
    <property type="match status" value="1"/>
</dbReference>
<feature type="transmembrane region" description="Helical" evidence="4">
    <location>
        <begin position="186"/>
        <end position="205"/>
    </location>
</feature>
<dbReference type="PRINTS" id="PR00371">
    <property type="entry name" value="FPNCR"/>
</dbReference>
<keyword evidence="4" id="KW-0812">Transmembrane</keyword>
<evidence type="ECO:0000256" key="4">
    <source>
        <dbReference type="SAM" id="Phobius"/>
    </source>
</evidence>
<keyword evidence="7" id="KW-0560">Oxidoreductase</keyword>
<dbReference type="PRINTS" id="PR00369">
    <property type="entry name" value="FLAVODOXIN"/>
</dbReference>
<protein>
    <submittedName>
        <fullName evidence="7">Sulfite reductase (NADPH) flavoprotein alpha-component</fullName>
        <ecNumber evidence="7">1.8.1.2</ecNumber>
    </submittedName>
</protein>
<dbReference type="Gene3D" id="3.40.50.80">
    <property type="entry name" value="Nucleotide-binding domain of ferredoxin-NADP reductase (FNR) module"/>
    <property type="match status" value="1"/>
</dbReference>
<keyword evidence="3" id="KW-0813">Transport</keyword>
<proteinExistence type="predicted"/>
<sequence length="856" mass="93136">MALLRRVWFQIHWFIGITAGSVLVVIGLTGAMLSFRAEIVDAINPELRHVSNLGGAAALPPAALAEHVQAAHPGHRIAALTVFTEPGRPARVNFAPPPGQRQGEVRLVDPFTAELLPEPKGDAFFEFVESLHRWLLLPRDAGKPVTGTLAVGLLILALSGLYLRWPRRPLAWRAWLKLDFALTGRAFLWNLHAVAGTVALLAYLASSLTGMYWGFDALRTVVDNAAGEGRMVRSQRMQADGTAAKVAKAATVPKPDLQRAWQSFLQETQGDWSQATLRLPTRNATQIEATYLRANPEHERARNRLYLDAATGEATRHDRYADKPLAGRLVNSIYPLHMGTYWGMPGRIVMMLASLGLALFAITGWMLYLGRRRTKRAVRDERARLSPALSPTGRGAEPVLLTFATQTGHAERIALQTAAALQSAGVAVVLQPLVRLSVDALQRYRKVLLVASTFGDGDPPDSLRAFARQFALQTGSGLQHVHYGLLALGDRHYANFCGFGKALDQDLRGHGAQALFPMIEVSNGDAGALARWRQSLAEAFAVRVDTLQAHQPTAAPFEPWRLVRRTLLNAGSQGDPLFEIELARPGAAAWEPGALVELLPRQSGPAVERFLRDAGLDGQTLVRCDGLERTLEDALARSALPVASAATAQALADTLLPLAPRSYSVASITADGCVQLLVRQARRNGELGLASGWLTEWAPVDAAVELRLLPNPAFALVDDDVPCIFIGNGSGFAGLRAHLRERARRGHGRNWLVFGERNAAHDAFCAAEIAQWQAAGALERVDLVFSRDQPQRLYVQDRLREAADALRQWVADGAVIHVCGSLEGMAPGVDSALREVLGASAFDDVVAQGRYRRDVY</sequence>
<dbReference type="InterPro" id="IPR001433">
    <property type="entry name" value="OxRdtase_FAD/NAD-bd"/>
</dbReference>
<keyword evidence="2" id="KW-0288">FMN</keyword>
<dbReference type="PROSITE" id="PS51384">
    <property type="entry name" value="FAD_FR"/>
    <property type="match status" value="1"/>
</dbReference>
<keyword evidence="4" id="KW-1133">Transmembrane helix</keyword>
<evidence type="ECO:0000313" key="8">
    <source>
        <dbReference type="Proteomes" id="UP001242045"/>
    </source>
</evidence>
<dbReference type="InterPro" id="IPR029039">
    <property type="entry name" value="Flavoprotein-like_sf"/>
</dbReference>
<dbReference type="InterPro" id="IPR001094">
    <property type="entry name" value="Flavdoxin-like"/>
</dbReference>
<evidence type="ECO:0000259" key="6">
    <source>
        <dbReference type="PROSITE" id="PS51384"/>
    </source>
</evidence>
<keyword evidence="1" id="KW-0285">Flavoprotein</keyword>
<dbReference type="CDD" id="cd06200">
    <property type="entry name" value="SiR_like1"/>
    <property type="match status" value="1"/>
</dbReference>
<dbReference type="InterPro" id="IPR005625">
    <property type="entry name" value="PepSY-ass_TM"/>
</dbReference>
<comment type="caution">
    <text evidence="7">The sequence shown here is derived from an EMBL/GenBank/DDBJ whole genome shotgun (WGS) entry which is preliminary data.</text>
</comment>
<evidence type="ECO:0000256" key="1">
    <source>
        <dbReference type="ARBA" id="ARBA00022630"/>
    </source>
</evidence>
<reference evidence="7" key="1">
    <citation type="submission" date="2023-07" db="EMBL/GenBank/DDBJ databases">
        <title>Sorghum-associated microbial communities from plants grown in Nebraska, USA.</title>
        <authorList>
            <person name="Schachtman D."/>
        </authorList>
    </citation>
    <scope>NUCLEOTIDE SEQUENCE</scope>
    <source>
        <strain evidence="7">DS3754</strain>
    </source>
</reference>
<dbReference type="Proteomes" id="UP001242045">
    <property type="component" value="Unassembled WGS sequence"/>
</dbReference>
<gene>
    <name evidence="7" type="ORF">J2W31_003705</name>
</gene>
<dbReference type="PANTHER" id="PTHR34219:SF3">
    <property type="entry name" value="BLL7967 PROTEIN"/>
    <property type="match status" value="1"/>
</dbReference>
<dbReference type="RefSeq" id="WP_307685632.1">
    <property type="nucleotide sequence ID" value="NZ_JAUSRD010000009.1"/>
</dbReference>
<dbReference type="PANTHER" id="PTHR34219">
    <property type="entry name" value="IRON-REGULATED INNER MEMBRANE PROTEIN-RELATED"/>
    <property type="match status" value="1"/>
</dbReference>
<dbReference type="InterPro" id="IPR017927">
    <property type="entry name" value="FAD-bd_FR_type"/>
</dbReference>
<evidence type="ECO:0000256" key="3">
    <source>
        <dbReference type="ARBA" id="ARBA00022982"/>
    </source>
</evidence>
<feature type="transmembrane region" description="Helical" evidence="4">
    <location>
        <begin position="145"/>
        <end position="165"/>
    </location>
</feature>
<dbReference type="Pfam" id="PF03929">
    <property type="entry name" value="PepSY_TM"/>
    <property type="match status" value="1"/>
</dbReference>
<dbReference type="AlphaFoldDB" id="A0AAW8D3X0"/>
<feature type="domain" description="Flavodoxin-like" evidence="5">
    <location>
        <begin position="399"/>
        <end position="537"/>
    </location>
</feature>
<dbReference type="SUPFAM" id="SSF63380">
    <property type="entry name" value="Riboflavin synthase domain-like"/>
    <property type="match status" value="1"/>
</dbReference>
<evidence type="ECO:0000256" key="2">
    <source>
        <dbReference type="ARBA" id="ARBA00022643"/>
    </source>
</evidence>
<dbReference type="InterPro" id="IPR039261">
    <property type="entry name" value="FNR_nucleotide-bd"/>
</dbReference>
<dbReference type="EMBL" id="JAUSRD010000009">
    <property type="protein sequence ID" value="MDP9894581.1"/>
    <property type="molecule type" value="Genomic_DNA"/>
</dbReference>
<name>A0AAW8D3X0_9BURK</name>
<dbReference type="GO" id="GO:0004783">
    <property type="term" value="F:sulfite reductase (NADPH) activity"/>
    <property type="evidence" value="ECO:0007669"/>
    <property type="project" value="UniProtKB-EC"/>
</dbReference>
<dbReference type="GO" id="GO:0010181">
    <property type="term" value="F:FMN binding"/>
    <property type="evidence" value="ECO:0007669"/>
    <property type="project" value="InterPro"/>
</dbReference>
<dbReference type="Gene3D" id="3.40.50.360">
    <property type="match status" value="1"/>
</dbReference>
<feature type="domain" description="FAD-binding FR-type" evidence="6">
    <location>
        <begin position="555"/>
        <end position="717"/>
    </location>
</feature>
<dbReference type="EC" id="1.8.1.2" evidence="7"/>
<keyword evidence="3" id="KW-0249">Electron transport</keyword>
<feature type="transmembrane region" description="Helical" evidence="4">
    <location>
        <begin position="12"/>
        <end position="35"/>
    </location>
</feature>
<keyword evidence="4" id="KW-0472">Membrane</keyword>
<dbReference type="SUPFAM" id="SSF52218">
    <property type="entry name" value="Flavoproteins"/>
    <property type="match status" value="1"/>
</dbReference>
<evidence type="ECO:0000313" key="7">
    <source>
        <dbReference type="EMBL" id="MDP9894581.1"/>
    </source>
</evidence>
<dbReference type="InterPro" id="IPR008254">
    <property type="entry name" value="Flavodoxin/NO_synth"/>
</dbReference>
<dbReference type="Pfam" id="PF00175">
    <property type="entry name" value="NAD_binding_1"/>
    <property type="match status" value="1"/>
</dbReference>
<evidence type="ECO:0000259" key="5">
    <source>
        <dbReference type="PROSITE" id="PS50902"/>
    </source>
</evidence>
<organism evidence="7 8">
    <name type="scientific">Variovorax boronicumulans</name>
    <dbReference type="NCBI Taxonomy" id="436515"/>
    <lineage>
        <taxon>Bacteria</taxon>
        <taxon>Pseudomonadati</taxon>
        <taxon>Pseudomonadota</taxon>
        <taxon>Betaproteobacteria</taxon>
        <taxon>Burkholderiales</taxon>
        <taxon>Comamonadaceae</taxon>
        <taxon>Variovorax</taxon>
    </lineage>
</organism>
<dbReference type="SUPFAM" id="SSF52343">
    <property type="entry name" value="Ferredoxin reductase-like, C-terminal NADP-linked domain"/>
    <property type="match status" value="1"/>
</dbReference>
<dbReference type="InterPro" id="IPR001709">
    <property type="entry name" value="Flavoprot_Pyr_Nucl_cyt_Rdtase"/>
</dbReference>
<accession>A0AAW8D3X0</accession>
<dbReference type="InterPro" id="IPR017938">
    <property type="entry name" value="Riboflavin_synthase-like_b-brl"/>
</dbReference>
<dbReference type="PROSITE" id="PS50902">
    <property type="entry name" value="FLAVODOXIN_LIKE"/>
    <property type="match status" value="1"/>
</dbReference>
<feature type="transmembrane region" description="Helical" evidence="4">
    <location>
        <begin position="348"/>
        <end position="369"/>
    </location>
</feature>